<dbReference type="PANTHER" id="PTHR36454">
    <property type="entry name" value="LMO2823 PROTEIN"/>
    <property type="match status" value="1"/>
</dbReference>
<evidence type="ECO:0000313" key="1">
    <source>
        <dbReference type="EMBL" id="GAW67459.1"/>
    </source>
</evidence>
<keyword evidence="2" id="KW-1185">Reference proteome</keyword>
<dbReference type="Proteomes" id="UP000194153">
    <property type="component" value="Unassembled WGS sequence"/>
</dbReference>
<accession>A0ABQ0MK37</accession>
<dbReference type="PANTHER" id="PTHR36454:SF1">
    <property type="entry name" value="DUF1015 DOMAIN-CONTAINING PROTEIN"/>
    <property type="match status" value="1"/>
</dbReference>
<reference evidence="2" key="1">
    <citation type="submission" date="2017-05" db="EMBL/GenBank/DDBJ databases">
        <title>Draft genome sequence of Geobacter pelophilus, a iron(III)-reducing bacteria.</title>
        <authorList>
            <person name="Aoyagi T."/>
            <person name="Koike H."/>
            <person name="Morita T."/>
            <person name="Sato Y."/>
            <person name="Habe H."/>
            <person name="Hori T."/>
        </authorList>
    </citation>
    <scope>NUCLEOTIDE SEQUENCE [LARGE SCALE GENOMIC DNA]</scope>
    <source>
        <strain evidence="2">Drf2</strain>
    </source>
</reference>
<organism evidence="1 2">
    <name type="scientific">Geoanaerobacter pelophilus</name>
    <dbReference type="NCBI Taxonomy" id="60036"/>
    <lineage>
        <taxon>Bacteria</taxon>
        <taxon>Pseudomonadati</taxon>
        <taxon>Thermodesulfobacteriota</taxon>
        <taxon>Desulfuromonadia</taxon>
        <taxon>Geobacterales</taxon>
        <taxon>Geobacteraceae</taxon>
        <taxon>Geoanaerobacter</taxon>
    </lineage>
</organism>
<dbReference type="InterPro" id="IPR008323">
    <property type="entry name" value="UCP033563"/>
</dbReference>
<gene>
    <name evidence="1" type="ORF">GPEL0_01r3299</name>
</gene>
<dbReference type="Pfam" id="PF06245">
    <property type="entry name" value="DUF1015"/>
    <property type="match status" value="1"/>
</dbReference>
<name>A0ABQ0MK37_9BACT</name>
<evidence type="ECO:0000313" key="2">
    <source>
        <dbReference type="Proteomes" id="UP000194153"/>
    </source>
</evidence>
<protein>
    <submittedName>
        <fullName evidence="1">Uncharacterized conserved protein UCP033563</fullName>
    </submittedName>
</protein>
<comment type="caution">
    <text evidence="1">The sequence shown here is derived from an EMBL/GenBank/DDBJ whole genome shotgun (WGS) entry which is preliminary data.</text>
</comment>
<proteinExistence type="predicted"/>
<sequence>MKIERRKEAKTGAVMAFIKPFKAVRPKKELAEQVAALPYDVMNTEEAVAMAAGNKVSFLHISRPEIDLPQGTDVHSEEVYVKGRENLESFLAQGVLVQDESEQYYVYRQKMGGITQTGLVVCAGVDDYQTGTIKKHELTRADKEEDRVRHIDVLNANDEPVFYTYRNNPEITRTIEQVTKGEPVYDFTTDDRVSHALWTIADRALIDSLTRSFAAIPTLYVADGHHRSAAASRVRDLRKNANAKHTGSEEYNYFLTVIFPDNEMTIMPYNRVVKDLNGRTVAEYMARVAERFEVTPVSGPVNPGERHLFGMFLAGKWYELVPREDSFAETDPVASMDVSILQDNLLNPVLGVRNPRTDQRIHFVGGIRGVEELERVVNSGEYEVAFSLFPTSIEELMSLADVDKIMPPKSTWFEPKLRSGLFIHMLD</sequence>
<dbReference type="EMBL" id="BDQG01000001">
    <property type="protein sequence ID" value="GAW67459.1"/>
    <property type="molecule type" value="Genomic_DNA"/>
</dbReference>
<dbReference type="PIRSF" id="PIRSF033563">
    <property type="entry name" value="UCP033563"/>
    <property type="match status" value="1"/>
</dbReference>